<evidence type="ECO:0000256" key="1">
    <source>
        <dbReference type="PROSITE-ProRule" id="PRU00285"/>
    </source>
</evidence>
<dbReference type="SUPFAM" id="SSF49764">
    <property type="entry name" value="HSP20-like chaperones"/>
    <property type="match status" value="1"/>
</dbReference>
<dbReference type="CDD" id="cd06471">
    <property type="entry name" value="ACD_LpsHSP_like"/>
    <property type="match status" value="1"/>
</dbReference>
<dbReference type="PROSITE" id="PS01031">
    <property type="entry name" value="SHSP"/>
    <property type="match status" value="1"/>
</dbReference>
<feature type="domain" description="SHSP" evidence="3">
    <location>
        <begin position="40"/>
        <end position="152"/>
    </location>
</feature>
<dbReference type="InterPro" id="IPR031107">
    <property type="entry name" value="Small_HSP"/>
</dbReference>
<dbReference type="STRING" id="1121395.SAMN02745215_01074"/>
<protein>
    <submittedName>
        <fullName evidence="4">Heat shock protein Hsp20</fullName>
    </submittedName>
</protein>
<sequence>MFDLVPFEGRNSGLPRKSRNLFDIDSIFENFFNDTLFPAFYNQSGQMRVDIRENEKEFIVEAELPGVNKEKIHIDCTEDKLTITVQKTESTEEQKDNYIRKERKASSMARSFAIANIRHEEITANMKTACSPLPCPSMKRLRPKAKKLISSSSPSKRAPDFPGALFVFYSVPAFKASLMETECTFLAHSSLLN</sequence>
<gene>
    <name evidence="4" type="ORF">SAMN02745215_01074</name>
</gene>
<dbReference type="Proteomes" id="UP000184010">
    <property type="component" value="Unassembled WGS sequence"/>
</dbReference>
<reference evidence="5" key="1">
    <citation type="submission" date="2016-12" db="EMBL/GenBank/DDBJ databases">
        <authorList>
            <person name="Varghese N."/>
            <person name="Submissions S."/>
        </authorList>
    </citation>
    <scope>NUCLEOTIDE SEQUENCE [LARGE SCALE GENOMIC DNA]</scope>
    <source>
        <strain evidence="5">DSM 11544</strain>
    </source>
</reference>
<dbReference type="Gene3D" id="2.60.40.790">
    <property type="match status" value="1"/>
</dbReference>
<evidence type="ECO:0000256" key="2">
    <source>
        <dbReference type="RuleBase" id="RU003616"/>
    </source>
</evidence>
<name>A0A1M7SM83_9FIRM</name>
<dbReference type="PANTHER" id="PTHR11527">
    <property type="entry name" value="HEAT-SHOCK PROTEIN 20 FAMILY MEMBER"/>
    <property type="match status" value="1"/>
</dbReference>
<dbReference type="InterPro" id="IPR008978">
    <property type="entry name" value="HSP20-like_chaperone"/>
</dbReference>
<keyword evidence="4" id="KW-0346">Stress response</keyword>
<dbReference type="Pfam" id="PF00011">
    <property type="entry name" value="HSP20"/>
    <property type="match status" value="1"/>
</dbReference>
<organism evidence="4 5">
    <name type="scientific">Desulfitobacterium chlororespirans DSM 11544</name>
    <dbReference type="NCBI Taxonomy" id="1121395"/>
    <lineage>
        <taxon>Bacteria</taxon>
        <taxon>Bacillati</taxon>
        <taxon>Bacillota</taxon>
        <taxon>Clostridia</taxon>
        <taxon>Eubacteriales</taxon>
        <taxon>Desulfitobacteriaceae</taxon>
        <taxon>Desulfitobacterium</taxon>
    </lineage>
</organism>
<dbReference type="InterPro" id="IPR002068">
    <property type="entry name" value="A-crystallin/Hsp20_dom"/>
</dbReference>
<dbReference type="AlphaFoldDB" id="A0A1M7SM83"/>
<dbReference type="EMBL" id="FRDN01000004">
    <property type="protein sequence ID" value="SHN59579.1"/>
    <property type="molecule type" value="Genomic_DNA"/>
</dbReference>
<evidence type="ECO:0000259" key="3">
    <source>
        <dbReference type="PROSITE" id="PS01031"/>
    </source>
</evidence>
<comment type="similarity">
    <text evidence="1 2">Belongs to the small heat shock protein (HSP20) family.</text>
</comment>
<evidence type="ECO:0000313" key="5">
    <source>
        <dbReference type="Proteomes" id="UP000184010"/>
    </source>
</evidence>
<accession>A0A1M7SM83</accession>
<evidence type="ECO:0000313" key="4">
    <source>
        <dbReference type="EMBL" id="SHN59579.1"/>
    </source>
</evidence>
<proteinExistence type="inferred from homology"/>
<keyword evidence="5" id="KW-1185">Reference proteome</keyword>